<proteinExistence type="predicted"/>
<evidence type="ECO:0000313" key="2">
    <source>
        <dbReference type="EMBL" id="KAF7342689.1"/>
    </source>
</evidence>
<name>A0A8H6XL80_9AGAR</name>
<keyword evidence="1" id="KW-0472">Membrane</keyword>
<feature type="transmembrane region" description="Helical" evidence="1">
    <location>
        <begin position="331"/>
        <end position="354"/>
    </location>
</feature>
<feature type="transmembrane region" description="Helical" evidence="1">
    <location>
        <begin position="24"/>
        <end position="45"/>
    </location>
</feature>
<evidence type="ECO:0000313" key="3">
    <source>
        <dbReference type="Proteomes" id="UP000623467"/>
    </source>
</evidence>
<dbReference type="AlphaFoldDB" id="A0A8H6XL80"/>
<dbReference type="OrthoDB" id="3170828at2759"/>
<protein>
    <submittedName>
        <fullName evidence="2">Uncharacterized protein</fullName>
    </submittedName>
</protein>
<keyword evidence="3" id="KW-1185">Reference proteome</keyword>
<sequence length="383" mass="42343">MFINIWNQEYPVTKPFPAKWRYGLLAFALLAIVALATTNVFLAGYDVVSVTTTNFTSAEKSLLPWAPGTTFGCEPHQFQLGDTFRTNISAFSYTIFDIELGNTSTSASLQGGFLYRNEDLSSCDVIQYEIEVKPGDRLITPSLLPLSSDSNHPILGSLSAAAFPEDSLGRAITDGMRNITNEAYWDIYSMAYATISPMPEMMYKVLAEGQPSCDPDPPFYCHIPDFSMYNAIGVTDLSVNSSNTSIQAHVSNLVNVITVFYAAVRLDLGHWTADNLFTNVTSFTNSLQPFDIGQDNGFSESSRDFPQYCLFKRHGIPYICNVMRRKPTGSFIVSVLSATSSMFLAAWGVLLAVLSRIARKQPGAKNELDTKFDPLLHPKDDEV</sequence>
<dbReference type="Proteomes" id="UP000623467">
    <property type="component" value="Unassembled WGS sequence"/>
</dbReference>
<keyword evidence="1" id="KW-1133">Transmembrane helix</keyword>
<reference evidence="2" key="1">
    <citation type="submission" date="2020-05" db="EMBL/GenBank/DDBJ databases">
        <title>Mycena genomes resolve the evolution of fungal bioluminescence.</title>
        <authorList>
            <person name="Tsai I.J."/>
        </authorList>
    </citation>
    <scope>NUCLEOTIDE SEQUENCE</scope>
    <source>
        <strain evidence="2">160909Yilan</strain>
    </source>
</reference>
<comment type="caution">
    <text evidence="2">The sequence shown here is derived from an EMBL/GenBank/DDBJ whole genome shotgun (WGS) entry which is preliminary data.</text>
</comment>
<accession>A0A8H6XL80</accession>
<evidence type="ECO:0000256" key="1">
    <source>
        <dbReference type="SAM" id="Phobius"/>
    </source>
</evidence>
<gene>
    <name evidence="2" type="ORF">MSAN_02026800</name>
</gene>
<keyword evidence="1" id="KW-0812">Transmembrane</keyword>
<organism evidence="2 3">
    <name type="scientific">Mycena sanguinolenta</name>
    <dbReference type="NCBI Taxonomy" id="230812"/>
    <lineage>
        <taxon>Eukaryota</taxon>
        <taxon>Fungi</taxon>
        <taxon>Dikarya</taxon>
        <taxon>Basidiomycota</taxon>
        <taxon>Agaricomycotina</taxon>
        <taxon>Agaricomycetes</taxon>
        <taxon>Agaricomycetidae</taxon>
        <taxon>Agaricales</taxon>
        <taxon>Marasmiineae</taxon>
        <taxon>Mycenaceae</taxon>
        <taxon>Mycena</taxon>
    </lineage>
</organism>
<dbReference type="EMBL" id="JACAZH010000025">
    <property type="protein sequence ID" value="KAF7342689.1"/>
    <property type="molecule type" value="Genomic_DNA"/>
</dbReference>